<evidence type="ECO:0000313" key="2">
    <source>
        <dbReference type="Proteomes" id="UP000199251"/>
    </source>
</evidence>
<sequence length="54" mass="5969">MPTLQTLINQSSTNLDVVAPIKARACDALNLVLRNRSRGQGDDSRVMRRGAERC</sequence>
<organism evidence="1 2">
    <name type="scientific">Mycobacterium lentiflavum</name>
    <dbReference type="NCBI Taxonomy" id="141349"/>
    <lineage>
        <taxon>Bacteria</taxon>
        <taxon>Bacillati</taxon>
        <taxon>Actinomycetota</taxon>
        <taxon>Actinomycetes</taxon>
        <taxon>Mycobacteriales</taxon>
        <taxon>Mycobacteriaceae</taxon>
        <taxon>Mycobacterium</taxon>
        <taxon>Mycobacterium simiae complex</taxon>
    </lineage>
</organism>
<dbReference type="EMBL" id="CTEE01000001">
    <property type="protein sequence ID" value="CQD03335.1"/>
    <property type="molecule type" value="Genomic_DNA"/>
</dbReference>
<accession>A0A0E3WB22</accession>
<gene>
    <name evidence="1" type="ORF">BN1232_00401</name>
</gene>
<reference evidence="1 2" key="1">
    <citation type="submission" date="2015-03" db="EMBL/GenBank/DDBJ databases">
        <authorList>
            <person name="Urmite Genomes"/>
        </authorList>
    </citation>
    <scope>NUCLEOTIDE SEQUENCE [LARGE SCALE GENOMIC DNA]</scope>
    <source>
        <strain evidence="1 2">CSUR P1491</strain>
    </source>
</reference>
<dbReference type="AlphaFoldDB" id="A0A0E3WB22"/>
<proteinExistence type="predicted"/>
<name>A0A0E3WB22_MYCLN</name>
<evidence type="ECO:0000313" key="1">
    <source>
        <dbReference type="EMBL" id="CQD03335.1"/>
    </source>
</evidence>
<dbReference type="Proteomes" id="UP000199251">
    <property type="component" value="Unassembled WGS sequence"/>
</dbReference>
<protein>
    <submittedName>
        <fullName evidence="1">Uncharacterized protein</fullName>
    </submittedName>
</protein>